<feature type="signal peptide" evidence="1">
    <location>
        <begin position="1"/>
        <end position="20"/>
    </location>
</feature>
<protein>
    <submittedName>
        <fullName evidence="2">C4-dicarboxylate ABC transporter substrate-binding protein</fullName>
    </submittedName>
</protein>
<evidence type="ECO:0000256" key="1">
    <source>
        <dbReference type="SAM" id="SignalP"/>
    </source>
</evidence>
<organism evidence="2 3">
    <name type="scientific">Actinorhabdospora filicis</name>
    <dbReference type="NCBI Taxonomy" id="1785913"/>
    <lineage>
        <taxon>Bacteria</taxon>
        <taxon>Bacillati</taxon>
        <taxon>Actinomycetota</taxon>
        <taxon>Actinomycetes</taxon>
        <taxon>Micromonosporales</taxon>
        <taxon>Micromonosporaceae</taxon>
        <taxon>Actinorhabdospora</taxon>
    </lineage>
</organism>
<dbReference type="PANTHER" id="PTHR42941">
    <property type="entry name" value="SLL1037 PROTEIN"/>
    <property type="match status" value="1"/>
</dbReference>
<accession>A0A9W6SH39</accession>
<keyword evidence="3" id="KW-1185">Reference proteome</keyword>
<evidence type="ECO:0000313" key="3">
    <source>
        <dbReference type="Proteomes" id="UP001165079"/>
    </source>
</evidence>
<evidence type="ECO:0000313" key="2">
    <source>
        <dbReference type="EMBL" id="GLZ76158.1"/>
    </source>
</evidence>
<feature type="chain" id="PRO_5040857747" evidence="1">
    <location>
        <begin position="21"/>
        <end position="342"/>
    </location>
</feature>
<dbReference type="AlphaFoldDB" id="A0A9W6SH39"/>
<dbReference type="InterPro" id="IPR011852">
    <property type="entry name" value="TRAP_TAXI"/>
</dbReference>
<dbReference type="SUPFAM" id="SSF53850">
    <property type="entry name" value="Periplasmic binding protein-like II"/>
    <property type="match status" value="1"/>
</dbReference>
<dbReference type="Pfam" id="PF16868">
    <property type="entry name" value="NMT1_3"/>
    <property type="match status" value="1"/>
</dbReference>
<dbReference type="Gene3D" id="3.40.190.10">
    <property type="entry name" value="Periplasmic binding protein-like II"/>
    <property type="match status" value="2"/>
</dbReference>
<dbReference type="EMBL" id="BSTX01000001">
    <property type="protein sequence ID" value="GLZ76158.1"/>
    <property type="molecule type" value="Genomic_DNA"/>
</dbReference>
<dbReference type="Proteomes" id="UP001165079">
    <property type="component" value="Unassembled WGS sequence"/>
</dbReference>
<dbReference type="PANTHER" id="PTHR42941:SF1">
    <property type="entry name" value="SLL1037 PROTEIN"/>
    <property type="match status" value="1"/>
</dbReference>
<proteinExistence type="predicted"/>
<dbReference type="NCBIfam" id="TIGR02122">
    <property type="entry name" value="TRAP_TAXI"/>
    <property type="match status" value="1"/>
</dbReference>
<reference evidence="2" key="1">
    <citation type="submission" date="2023-03" db="EMBL/GenBank/DDBJ databases">
        <title>Actinorhabdospora filicis NBRC 111898.</title>
        <authorList>
            <person name="Ichikawa N."/>
            <person name="Sato H."/>
            <person name="Tonouchi N."/>
        </authorList>
    </citation>
    <scope>NUCLEOTIDE SEQUENCE</scope>
    <source>
        <strain evidence="2">NBRC 111898</strain>
    </source>
</reference>
<name>A0A9W6SH39_9ACTN</name>
<dbReference type="PROSITE" id="PS51257">
    <property type="entry name" value="PROKAR_LIPOPROTEIN"/>
    <property type="match status" value="1"/>
</dbReference>
<comment type="caution">
    <text evidence="2">The sequence shown here is derived from an EMBL/GenBank/DDBJ whole genome shotgun (WGS) entry which is preliminary data.</text>
</comment>
<gene>
    <name evidence="2" type="ORF">Afil01_09650</name>
</gene>
<dbReference type="RefSeq" id="WP_285661341.1">
    <property type="nucleotide sequence ID" value="NZ_BSTX01000001.1"/>
</dbReference>
<keyword evidence="1" id="KW-0732">Signal</keyword>
<sequence>MNRRRLFKLAAALGTVGLTAACSDAVGDKPVNSATEWNKGRLAIGTGGTSGVYYQFGGALADAINASLPGAVATAQPTGASIDNIRRLARGDAAMCLSGDGVPADALAGTGEFSDQKQQILSLASVFPGILHLVCRDDIGTDPLTGAPRQKVKDVEGLRGLRVARGNKASGDDLFSRRVLEAAGLKIESDIVSQNISVNAAIEKMKMPRSSADAIDAFFASSGVPNTPIQALLATGGYHLVPMGQVAEKLANEYGGYRQTTIKGKEYKVEDVASVEAPTLLLVRQDMPEQLAYDICKALFDHQKDIGALVPVVNDLTKSNASNTKPVPLHKGAERYFAENPQ</sequence>